<gene>
    <name evidence="1" type="ORF">GHT06_001880</name>
</gene>
<accession>A0AAD5PNE2</accession>
<evidence type="ECO:0000313" key="2">
    <source>
        <dbReference type="Proteomes" id="UP000820818"/>
    </source>
</evidence>
<sequence length="655" mass="75421">MAAKVDAKVGIEFEMYVPDVKTVGGNDDPEDEWIDADDRRVNDIDDVIDFYYNGGDSTGTRNDRDRFREELESEFQEWNESFKENEWKSNGQAYLKDYIVDDVIEDETVVEKMRENGNLNPIAEDLFDRYTFGNLRRFYRNRTEAVNTLTQEELDTLLEMVPVFLEIRDELGDEMSEESWSSEDEHYDAAKEKYMDEEVSDGEERDFFDEKYGREASDFRRVAERHDFYWPSWANPDYNNSDGDADEIQDHEVENVADVFERITGFDTKYGGDYHSAERDGTSWVVEPDSSLTSRNADEDHGLEFVSPPLTLSEMYDALEQVKVYTKKKKCYTDESCGLHINVSVANMDKLDIFKLLVFMGDQHVLAQYGRELIHYCQSAYKKMTNNSKRLSADKLEKFLSNTEYRANLKMTDDIVITLMGGVIGEKYVSTNLHRLNSPDKVDYIEFRSPGGDWIDGDVSTKIVDTINRFVVALDIACDPERYKQEYAKKLYKAIARNSEDLLAGLMSKSMAGTLSQSELKSALSQLSSSRLESGGSKPVLVQVYSNRTDDHQRSPYTLNVIAKSKKEALLIAYKEWKIEESTNLSLEDAVRQLDLDVRVVNMKPPVDHPKVSRPEGLTPAWYLVRDTSYTHPPVLSKAYTLRKRDIMHVLTIEN</sequence>
<keyword evidence="2" id="KW-1185">Reference proteome</keyword>
<dbReference type="Pfam" id="PF12224">
    <property type="entry name" value="Amidoligase_2"/>
    <property type="match status" value="1"/>
</dbReference>
<protein>
    <recommendedName>
        <fullName evidence="3">Amidoligase enzyme</fullName>
    </recommendedName>
</protein>
<comment type="caution">
    <text evidence="1">The sequence shown here is derived from an EMBL/GenBank/DDBJ whole genome shotgun (WGS) entry which is preliminary data.</text>
</comment>
<dbReference type="InterPro" id="IPR022025">
    <property type="entry name" value="Amidoligase_2"/>
</dbReference>
<evidence type="ECO:0008006" key="3">
    <source>
        <dbReference type="Google" id="ProtNLM"/>
    </source>
</evidence>
<dbReference type="Proteomes" id="UP000820818">
    <property type="component" value="Unassembled WGS sequence"/>
</dbReference>
<reference evidence="1" key="1">
    <citation type="submission" date="2022-05" db="EMBL/GenBank/DDBJ databases">
        <title>A multi-omics perspective on studying reproductive biology in Daphnia sinensis.</title>
        <authorList>
            <person name="Jia J."/>
        </authorList>
    </citation>
    <scope>NUCLEOTIDE SEQUENCE</scope>
    <source>
        <strain evidence="1">WSL</strain>
    </source>
</reference>
<dbReference type="EMBL" id="WJBH02000296">
    <property type="protein sequence ID" value="KAI9549480.1"/>
    <property type="molecule type" value="Genomic_DNA"/>
</dbReference>
<dbReference type="AlphaFoldDB" id="A0AAD5PNE2"/>
<proteinExistence type="predicted"/>
<organism evidence="1 2">
    <name type="scientific">Daphnia sinensis</name>
    <dbReference type="NCBI Taxonomy" id="1820382"/>
    <lineage>
        <taxon>Eukaryota</taxon>
        <taxon>Metazoa</taxon>
        <taxon>Ecdysozoa</taxon>
        <taxon>Arthropoda</taxon>
        <taxon>Crustacea</taxon>
        <taxon>Branchiopoda</taxon>
        <taxon>Diplostraca</taxon>
        <taxon>Cladocera</taxon>
        <taxon>Anomopoda</taxon>
        <taxon>Daphniidae</taxon>
        <taxon>Daphnia</taxon>
        <taxon>Daphnia similis group</taxon>
    </lineage>
</organism>
<evidence type="ECO:0000313" key="1">
    <source>
        <dbReference type="EMBL" id="KAI9549480.1"/>
    </source>
</evidence>
<name>A0AAD5PNE2_9CRUS</name>